<keyword evidence="2" id="KW-1185">Reference proteome</keyword>
<proteinExistence type="predicted"/>
<dbReference type="SUPFAM" id="SSF51658">
    <property type="entry name" value="Xylose isomerase-like"/>
    <property type="match status" value="1"/>
</dbReference>
<dbReference type="InterPro" id="IPR036237">
    <property type="entry name" value="Xyl_isomerase-like_sf"/>
</dbReference>
<dbReference type="EMBL" id="JBBDGL010000001">
    <property type="protein sequence ID" value="MEJ1154637.1"/>
    <property type="molecule type" value="Genomic_DNA"/>
</dbReference>
<gene>
    <name evidence="1" type="ORF">WDU96_03365</name>
</gene>
<sequence length="309" mass="34468">MSRQNLPARRPEIFSSSNLLPWCAVPYDSVDRSPAERARMFARLGFRRAGWDWRDEHVAEFPDQLHEFAKNGIELDALWVGMPLPTRSSELGVIPALALKQIEECIQQGASPVLWTCTEFGNPDAPVTLDSQAHRERIDRTVSHLEPLMRTAEKGGMRVGLYNHLGWFGQPEHQTEVVHALADAGYPDAGLVYAQHHGHAHLENFSAMWATIHPHVLAVSLNGMVPGAHWGGRKIHPYGHGANDVALARVIVESGWRGHVALISHTMDDAEHRLRDNLEGLEWVSAQLTDDAPAAYPPTPRIETPVWPH</sequence>
<accession>A0ABU8LQV5</accession>
<evidence type="ECO:0008006" key="3">
    <source>
        <dbReference type="Google" id="ProtNLM"/>
    </source>
</evidence>
<dbReference type="Proteomes" id="UP001368654">
    <property type="component" value="Unassembled WGS sequence"/>
</dbReference>
<protein>
    <recommendedName>
        <fullName evidence="3">Xylose isomerase-like TIM barrel domain-containing protein</fullName>
    </recommendedName>
</protein>
<comment type="caution">
    <text evidence="1">The sequence shown here is derived from an EMBL/GenBank/DDBJ whole genome shotgun (WGS) entry which is preliminary data.</text>
</comment>
<organism evidence="1 2">
    <name type="scientific">Microbacterium marmarense</name>
    <dbReference type="NCBI Taxonomy" id="3122051"/>
    <lineage>
        <taxon>Bacteria</taxon>
        <taxon>Bacillati</taxon>
        <taxon>Actinomycetota</taxon>
        <taxon>Actinomycetes</taxon>
        <taxon>Micrococcales</taxon>
        <taxon>Microbacteriaceae</taxon>
        <taxon>Microbacterium</taxon>
    </lineage>
</organism>
<name>A0ABU8LQV5_9MICO</name>
<evidence type="ECO:0000313" key="2">
    <source>
        <dbReference type="Proteomes" id="UP001368654"/>
    </source>
</evidence>
<reference evidence="1 2" key="1">
    <citation type="submission" date="2024-02" db="EMBL/GenBank/DDBJ databases">
        <authorList>
            <person name="Saticioglu I.B."/>
        </authorList>
    </citation>
    <scope>NUCLEOTIDE SEQUENCE [LARGE SCALE GENOMIC DNA]</scope>
    <source>
        <strain evidence="1 2">Mu-86</strain>
    </source>
</reference>
<dbReference type="Gene3D" id="3.20.20.150">
    <property type="entry name" value="Divalent-metal-dependent TIM barrel enzymes"/>
    <property type="match status" value="1"/>
</dbReference>
<dbReference type="RefSeq" id="WP_337337071.1">
    <property type="nucleotide sequence ID" value="NZ_JBBDGL010000001.1"/>
</dbReference>
<evidence type="ECO:0000313" key="1">
    <source>
        <dbReference type="EMBL" id="MEJ1154637.1"/>
    </source>
</evidence>